<keyword evidence="11 18" id="KW-0560">Oxidoreductase</keyword>
<comment type="cofactor">
    <cofactor evidence="1">
        <name>FMN</name>
        <dbReference type="ChEBI" id="CHEBI:58210"/>
    </cofactor>
</comment>
<dbReference type="Gene3D" id="3.40.50.80">
    <property type="entry name" value="Nucleotide-binding domain of ferredoxin-NADP reductase (FNR) module"/>
    <property type="match status" value="1"/>
</dbReference>
<evidence type="ECO:0000256" key="5">
    <source>
        <dbReference type="ARBA" id="ARBA00022630"/>
    </source>
</evidence>
<dbReference type="PANTHER" id="PTHR19384:SF128">
    <property type="entry name" value="NADPH OXIDOREDUCTASE A"/>
    <property type="match status" value="1"/>
</dbReference>
<dbReference type="Proteomes" id="UP000289411">
    <property type="component" value="Unassembled WGS sequence"/>
</dbReference>
<evidence type="ECO:0000256" key="11">
    <source>
        <dbReference type="ARBA" id="ARBA00023002"/>
    </source>
</evidence>
<dbReference type="PROSITE" id="PS51656">
    <property type="entry name" value="4FE4S"/>
    <property type="match status" value="1"/>
</dbReference>
<name>A0A4Q2RD39_9HYPH</name>
<keyword evidence="13" id="KW-0411">Iron-sulfur</keyword>
<evidence type="ECO:0000256" key="8">
    <source>
        <dbReference type="ARBA" id="ARBA00022827"/>
    </source>
</evidence>
<keyword evidence="4" id="KW-0004">4Fe-4S</keyword>
<dbReference type="PRINTS" id="PR00371">
    <property type="entry name" value="FPNCR"/>
</dbReference>
<reference evidence="18 19" key="1">
    <citation type="submission" date="2018-09" db="EMBL/GenBank/DDBJ databases">
        <authorList>
            <person name="Grouzdev D.S."/>
            <person name="Krutkina M.S."/>
        </authorList>
    </citation>
    <scope>NUCLEOTIDE SEQUENCE [LARGE SCALE GENOMIC DNA]</scope>
    <source>
        <strain evidence="18 19">RmlP001</strain>
    </source>
</reference>
<evidence type="ECO:0000256" key="9">
    <source>
        <dbReference type="ARBA" id="ARBA00022857"/>
    </source>
</evidence>
<keyword evidence="12" id="KW-0408">Iron</keyword>
<keyword evidence="6" id="KW-0288">FMN</keyword>
<reference evidence="18 19" key="2">
    <citation type="submission" date="2019-02" db="EMBL/GenBank/DDBJ databases">
        <title>'Lichenibacterium ramalinii' gen. nov. sp. nov., 'Lichenibacterium minor' gen. nov. sp. nov.</title>
        <authorList>
            <person name="Pankratov T."/>
        </authorList>
    </citation>
    <scope>NUCLEOTIDE SEQUENCE [LARGE SCALE GENOMIC DNA]</scope>
    <source>
        <strain evidence="18 19">RmlP001</strain>
    </source>
</reference>
<evidence type="ECO:0000259" key="16">
    <source>
        <dbReference type="PROSITE" id="PS51384"/>
    </source>
</evidence>
<dbReference type="InterPro" id="IPR001709">
    <property type="entry name" value="Flavoprot_Pyr_Nucl_cyt_Rdtase"/>
</dbReference>
<evidence type="ECO:0000256" key="7">
    <source>
        <dbReference type="ARBA" id="ARBA00022723"/>
    </source>
</evidence>
<dbReference type="OrthoDB" id="9816402at2"/>
<evidence type="ECO:0000259" key="17">
    <source>
        <dbReference type="PROSITE" id="PS51656"/>
    </source>
</evidence>
<dbReference type="CDD" id="cd06199">
    <property type="entry name" value="SiR"/>
    <property type="match status" value="1"/>
</dbReference>
<keyword evidence="14" id="KW-0028">Amino-acid biosynthesis</keyword>
<keyword evidence="10" id="KW-0813">Transport</keyword>
<dbReference type="InterPro" id="IPR017938">
    <property type="entry name" value="Riboflavin_synthase-like_b-brl"/>
</dbReference>
<evidence type="ECO:0000256" key="13">
    <source>
        <dbReference type="ARBA" id="ARBA00023014"/>
    </source>
</evidence>
<feature type="domain" description="FAD-binding FR-type" evidence="16">
    <location>
        <begin position="178"/>
        <end position="391"/>
    </location>
</feature>
<dbReference type="AlphaFoldDB" id="A0A4Q2RD39"/>
<keyword evidence="7" id="KW-0479">Metal-binding</keyword>
<sequence length="542" mass="58787">MSAAPQITVTIPDTAPFSPEQRSWLSGFFSASVAAMAAEGPPTASNDSAATTVDGPILATNDEAPWHDPSMEPDARMEMAKDRPIAPRLMAAMAQQDCGQCGYNCADYANAIFLHNEERLNLCAPGGKVTARLLKGLAVELNDINGDKTAADVGAAEGGKSRAVESAQADVIPGTSREAPATAVFKSRRRLNQEGSAKDTWHVEFDLSQSGVSYVVGDSFGVFPKNNQGLVDQIIAMLGASHLTEIAGKTLRQVLREDVDLGLAPDSLFELFSYISGGKSREKARALAKGEDPDGDAAQLDVLAVLHKFPNVRPHPEAFVDALSPLQPRLYSISSSPNLNLGGLSLTVDAVRYQINKRKRTGVASTWLADSVEPGEALKVYVQKAHNFALPDDKAKPVIMVGPGTGVAPFRAFLQERKASQAPGRNWLFFGHQKSATDFFYREELEEMRKEGVLSRLSLAWSRDAGQKFYVQDRMREVGTDLWRWLEDGAHVYVCGDAKRMAKDVEAALVDIAATAGNKTTDEAVAFVSQLKKDKRFQLDVY</sequence>
<evidence type="ECO:0000256" key="1">
    <source>
        <dbReference type="ARBA" id="ARBA00001917"/>
    </source>
</evidence>
<evidence type="ECO:0000256" key="12">
    <source>
        <dbReference type="ARBA" id="ARBA00023004"/>
    </source>
</evidence>
<evidence type="ECO:0000313" key="18">
    <source>
        <dbReference type="EMBL" id="RYB04184.1"/>
    </source>
</evidence>
<comment type="caution">
    <text evidence="18">The sequence shown here is derived from an EMBL/GenBank/DDBJ whole genome shotgun (WGS) entry which is preliminary data.</text>
</comment>
<dbReference type="SUPFAM" id="SSF63380">
    <property type="entry name" value="Riboflavin synthase domain-like"/>
    <property type="match status" value="1"/>
</dbReference>
<gene>
    <name evidence="18" type="ORF">D3272_14325</name>
</gene>
<feature type="domain" description="4Fe-4S" evidence="17">
    <location>
        <begin position="81"/>
        <end position="140"/>
    </location>
</feature>
<comment type="catalytic activity">
    <reaction evidence="15">
        <text>hydrogen sulfide + 3 NADP(+) + 3 H2O = sulfite + 3 NADPH + 4 H(+)</text>
        <dbReference type="Rhea" id="RHEA:13801"/>
        <dbReference type="ChEBI" id="CHEBI:15377"/>
        <dbReference type="ChEBI" id="CHEBI:15378"/>
        <dbReference type="ChEBI" id="CHEBI:17359"/>
        <dbReference type="ChEBI" id="CHEBI:29919"/>
        <dbReference type="ChEBI" id="CHEBI:57783"/>
        <dbReference type="ChEBI" id="CHEBI:58349"/>
        <dbReference type="EC" id="1.8.1.2"/>
    </reaction>
</comment>
<dbReference type="InterPro" id="IPR039261">
    <property type="entry name" value="FNR_nucleotide-bd"/>
</dbReference>
<evidence type="ECO:0000256" key="4">
    <source>
        <dbReference type="ARBA" id="ARBA00022485"/>
    </source>
</evidence>
<dbReference type="Gene3D" id="2.40.30.10">
    <property type="entry name" value="Translation factors"/>
    <property type="match status" value="1"/>
</dbReference>
<dbReference type="InterPro" id="IPR003097">
    <property type="entry name" value="CysJ-like_FAD-binding"/>
</dbReference>
<keyword evidence="14" id="KW-0198">Cysteine biosynthesis</keyword>
<dbReference type="GO" id="GO:0050660">
    <property type="term" value="F:flavin adenine dinucleotide binding"/>
    <property type="evidence" value="ECO:0007669"/>
    <property type="project" value="TreeGrafter"/>
</dbReference>
<dbReference type="InterPro" id="IPR017927">
    <property type="entry name" value="FAD-bd_FR_type"/>
</dbReference>
<accession>A0A4Q2RD39</accession>
<comment type="cofactor">
    <cofactor evidence="2">
        <name>FAD</name>
        <dbReference type="ChEBI" id="CHEBI:57692"/>
    </cofactor>
</comment>
<evidence type="ECO:0000256" key="3">
    <source>
        <dbReference type="ARBA" id="ARBA00012604"/>
    </source>
</evidence>
<dbReference type="GO" id="GO:0004783">
    <property type="term" value="F:sulfite reductase (NADPH) activity"/>
    <property type="evidence" value="ECO:0007669"/>
    <property type="project" value="UniProtKB-EC"/>
</dbReference>
<dbReference type="PANTHER" id="PTHR19384">
    <property type="entry name" value="NITRIC OXIDE SYNTHASE-RELATED"/>
    <property type="match status" value="1"/>
</dbReference>
<dbReference type="InterPro" id="IPR001433">
    <property type="entry name" value="OxRdtase_FAD/NAD-bd"/>
</dbReference>
<proteinExistence type="predicted"/>
<keyword evidence="9" id="KW-0521">NADP</keyword>
<organism evidence="18 19">
    <name type="scientific">Lichenibacterium ramalinae</name>
    <dbReference type="NCBI Taxonomy" id="2316527"/>
    <lineage>
        <taxon>Bacteria</taxon>
        <taxon>Pseudomonadati</taxon>
        <taxon>Pseudomonadota</taxon>
        <taxon>Alphaproteobacteria</taxon>
        <taxon>Hyphomicrobiales</taxon>
        <taxon>Lichenihabitantaceae</taxon>
        <taxon>Lichenibacterium</taxon>
    </lineage>
</organism>
<dbReference type="RefSeq" id="WP_129219880.1">
    <property type="nucleotide sequence ID" value="NZ_QYBC01000011.1"/>
</dbReference>
<dbReference type="Gene3D" id="1.20.990.10">
    <property type="entry name" value="NADPH-cytochrome p450 Reductase, Chain A, domain 3"/>
    <property type="match status" value="1"/>
</dbReference>
<evidence type="ECO:0000256" key="15">
    <source>
        <dbReference type="ARBA" id="ARBA00052219"/>
    </source>
</evidence>
<dbReference type="EMBL" id="QYBC01000011">
    <property type="protein sequence ID" value="RYB04184.1"/>
    <property type="molecule type" value="Genomic_DNA"/>
</dbReference>
<keyword evidence="8" id="KW-0274">FAD</keyword>
<dbReference type="Pfam" id="PF00175">
    <property type="entry name" value="NAD_binding_1"/>
    <property type="match status" value="1"/>
</dbReference>
<dbReference type="GO" id="GO:0051539">
    <property type="term" value="F:4 iron, 4 sulfur cluster binding"/>
    <property type="evidence" value="ECO:0007669"/>
    <property type="project" value="UniProtKB-KW"/>
</dbReference>
<keyword evidence="19" id="KW-1185">Reference proteome</keyword>
<dbReference type="SUPFAM" id="SSF52343">
    <property type="entry name" value="Ferredoxin reductase-like, C-terminal NADP-linked domain"/>
    <property type="match status" value="1"/>
</dbReference>
<keyword evidence="10" id="KW-0249">Electron transport</keyword>
<dbReference type="Pfam" id="PF00667">
    <property type="entry name" value="FAD_binding_1"/>
    <property type="match status" value="1"/>
</dbReference>
<keyword evidence="5" id="KW-0285">Flavoprotein</keyword>
<dbReference type="GO" id="GO:0046872">
    <property type="term" value="F:metal ion binding"/>
    <property type="evidence" value="ECO:0007669"/>
    <property type="project" value="UniProtKB-KW"/>
</dbReference>
<dbReference type="PROSITE" id="PS51384">
    <property type="entry name" value="FAD_FR"/>
    <property type="match status" value="1"/>
</dbReference>
<protein>
    <recommendedName>
        <fullName evidence="3">assimilatory sulfite reductase (NADPH)</fullName>
        <ecNumber evidence="3">1.8.1.2</ecNumber>
    </recommendedName>
</protein>
<dbReference type="EC" id="1.8.1.2" evidence="3"/>
<dbReference type="NCBIfam" id="NF004859">
    <property type="entry name" value="PRK06214.1"/>
    <property type="match status" value="1"/>
</dbReference>
<dbReference type="GO" id="GO:0010181">
    <property type="term" value="F:FMN binding"/>
    <property type="evidence" value="ECO:0007669"/>
    <property type="project" value="TreeGrafter"/>
</dbReference>
<dbReference type="InterPro" id="IPR007202">
    <property type="entry name" value="4Fe-4S_dom"/>
</dbReference>
<evidence type="ECO:0000256" key="10">
    <source>
        <dbReference type="ARBA" id="ARBA00022982"/>
    </source>
</evidence>
<dbReference type="GO" id="GO:0005829">
    <property type="term" value="C:cytosol"/>
    <property type="evidence" value="ECO:0007669"/>
    <property type="project" value="TreeGrafter"/>
</dbReference>
<evidence type="ECO:0000313" key="19">
    <source>
        <dbReference type="Proteomes" id="UP000289411"/>
    </source>
</evidence>
<dbReference type="FunFam" id="3.40.50.80:FF:000001">
    <property type="entry name" value="NADPH--cytochrome P450 reductase 1"/>
    <property type="match status" value="1"/>
</dbReference>
<evidence type="ECO:0000256" key="6">
    <source>
        <dbReference type="ARBA" id="ARBA00022643"/>
    </source>
</evidence>
<evidence type="ECO:0000256" key="2">
    <source>
        <dbReference type="ARBA" id="ARBA00001974"/>
    </source>
</evidence>
<evidence type="ECO:0000256" key="14">
    <source>
        <dbReference type="ARBA" id="ARBA00023192"/>
    </source>
</evidence>
<dbReference type="GO" id="GO:0019344">
    <property type="term" value="P:cysteine biosynthetic process"/>
    <property type="evidence" value="ECO:0007669"/>
    <property type="project" value="UniProtKB-KW"/>
</dbReference>
<dbReference type="InterPro" id="IPR023173">
    <property type="entry name" value="NADPH_Cyt_P450_Rdtase_alpha"/>
</dbReference>